<reference evidence="4 5" key="1">
    <citation type="submission" date="2019-03" db="EMBL/GenBank/DDBJ databases">
        <authorList>
            <person name="Gaulin E."/>
            <person name="Dumas B."/>
        </authorList>
    </citation>
    <scope>NUCLEOTIDE SEQUENCE [LARGE SCALE GENOMIC DNA]</scope>
    <source>
        <strain evidence="4">CBS 568.67</strain>
    </source>
</reference>
<sequence length="514" mass="56741">MLRHLLLQEGVGEKRVKKLEARGIRNMKKMFQKSEWELAHIMDLSVEDLKDLMYRVAMRDSPAPTSVMDMFLQRVSCPSVLRTTIPELDNALCGGIPPAAITEANSCLGKSQFCMMMAVLCALDNPDCAVLYFDSGSNFSAKRLLELTIERLSPRQYATDAIRQSKCEAVAQQIRVVNVENLDRLQTRIRELHEGMPSLHGKMVILDSLATMAKNSSTDMSVAHRQMMLMSVASDLKLLASTYDAYVLTTNHTTTRRDECTHAKFPSSADVVLRWVLRGRIVLPIGSDIVLEKTRTGSAMTVHKAAGAGHITVAFSIQKSGLQPMAFADPVDTFDEFDWDDSIIDALDESVDVDGRMHPIQHASQRELTQESTKGDISNSAVHNIYTDVESRGRQSLFQSSARSREDCARVDAVDGVSGIADDMPMSDSNGGPEDMETDDDVDANAVDQESNNEVDARESDDTQDEGDDDVVEATPSPPASDEDGREPPEESPRVVYDASMVDEIVPESEDEDD</sequence>
<protein>
    <submittedName>
        <fullName evidence="4">Aste57867_5819 protein</fullName>
    </submittedName>
</protein>
<evidence type="ECO:0000313" key="3">
    <source>
        <dbReference type="EMBL" id="KAF0709594.1"/>
    </source>
</evidence>
<evidence type="ECO:0000313" key="4">
    <source>
        <dbReference type="EMBL" id="VFT82842.1"/>
    </source>
</evidence>
<dbReference type="GO" id="GO:0140664">
    <property type="term" value="F:ATP-dependent DNA damage sensor activity"/>
    <property type="evidence" value="ECO:0007669"/>
    <property type="project" value="InterPro"/>
</dbReference>
<dbReference type="GO" id="GO:0003690">
    <property type="term" value="F:double-stranded DNA binding"/>
    <property type="evidence" value="ECO:0007669"/>
    <property type="project" value="TreeGrafter"/>
</dbReference>
<feature type="domain" description="RecA family profile 1" evidence="2">
    <location>
        <begin position="77"/>
        <end position="253"/>
    </location>
</feature>
<dbReference type="GO" id="GO:0000724">
    <property type="term" value="P:double-strand break repair via homologous recombination"/>
    <property type="evidence" value="ECO:0007669"/>
    <property type="project" value="InterPro"/>
</dbReference>
<dbReference type="GO" id="GO:0000400">
    <property type="term" value="F:four-way junction DNA binding"/>
    <property type="evidence" value="ECO:0007669"/>
    <property type="project" value="TreeGrafter"/>
</dbReference>
<dbReference type="InterPro" id="IPR020588">
    <property type="entry name" value="RecA_ATP-bd"/>
</dbReference>
<dbReference type="InterPro" id="IPR027417">
    <property type="entry name" value="P-loop_NTPase"/>
</dbReference>
<dbReference type="Gene3D" id="3.40.50.300">
    <property type="entry name" value="P-loop containing nucleotide triphosphate hydrolases"/>
    <property type="match status" value="1"/>
</dbReference>
<dbReference type="Proteomes" id="UP000332933">
    <property type="component" value="Unassembled WGS sequence"/>
</dbReference>
<dbReference type="GO" id="GO:0003697">
    <property type="term" value="F:single-stranded DNA binding"/>
    <property type="evidence" value="ECO:0007669"/>
    <property type="project" value="TreeGrafter"/>
</dbReference>
<dbReference type="InterPro" id="IPR013632">
    <property type="entry name" value="Rad51_C"/>
</dbReference>
<dbReference type="EMBL" id="CAADRA010002228">
    <property type="protein sequence ID" value="VFT82842.1"/>
    <property type="molecule type" value="Genomic_DNA"/>
</dbReference>
<feature type="compositionally biased region" description="Acidic residues" evidence="1">
    <location>
        <begin position="505"/>
        <end position="514"/>
    </location>
</feature>
<dbReference type="AlphaFoldDB" id="A0A485KDZ0"/>
<evidence type="ECO:0000259" key="2">
    <source>
        <dbReference type="PROSITE" id="PS50162"/>
    </source>
</evidence>
<feature type="region of interest" description="Disordered" evidence="1">
    <location>
        <begin position="362"/>
        <end position="381"/>
    </location>
</feature>
<dbReference type="GO" id="GO:0005657">
    <property type="term" value="C:replication fork"/>
    <property type="evidence" value="ECO:0007669"/>
    <property type="project" value="TreeGrafter"/>
</dbReference>
<evidence type="ECO:0000256" key="1">
    <source>
        <dbReference type="SAM" id="MobiDB-lite"/>
    </source>
</evidence>
<dbReference type="EMBL" id="VJMH01002226">
    <property type="protein sequence ID" value="KAF0709594.1"/>
    <property type="molecule type" value="Genomic_DNA"/>
</dbReference>
<keyword evidence="5" id="KW-1185">Reference proteome</keyword>
<gene>
    <name evidence="4" type="primary">Aste57867_5819</name>
    <name evidence="3" type="ORF">As57867_005805</name>
    <name evidence="4" type="ORF">ASTE57867_5819</name>
</gene>
<organism evidence="4 5">
    <name type="scientific">Aphanomyces stellatus</name>
    <dbReference type="NCBI Taxonomy" id="120398"/>
    <lineage>
        <taxon>Eukaryota</taxon>
        <taxon>Sar</taxon>
        <taxon>Stramenopiles</taxon>
        <taxon>Oomycota</taxon>
        <taxon>Saprolegniomycetes</taxon>
        <taxon>Saprolegniales</taxon>
        <taxon>Verrucalvaceae</taxon>
        <taxon>Aphanomyces</taxon>
    </lineage>
</organism>
<feature type="compositionally biased region" description="Polar residues" evidence="1">
    <location>
        <begin position="370"/>
        <end position="381"/>
    </location>
</feature>
<dbReference type="PANTHER" id="PTHR46456">
    <property type="entry name" value="DNA REPAIR PROTEIN RAD51 HOMOLOG 2"/>
    <property type="match status" value="1"/>
</dbReference>
<name>A0A485KDZ0_9STRA</name>
<dbReference type="SUPFAM" id="SSF52540">
    <property type="entry name" value="P-loop containing nucleoside triphosphate hydrolases"/>
    <property type="match status" value="1"/>
</dbReference>
<dbReference type="PANTHER" id="PTHR46456:SF1">
    <property type="entry name" value="DNA REPAIR PROTEIN RAD51 HOMOLOG 2"/>
    <property type="match status" value="1"/>
</dbReference>
<proteinExistence type="predicted"/>
<dbReference type="Pfam" id="PF08423">
    <property type="entry name" value="Rad51"/>
    <property type="match status" value="1"/>
</dbReference>
<evidence type="ECO:0000313" key="5">
    <source>
        <dbReference type="Proteomes" id="UP000332933"/>
    </source>
</evidence>
<dbReference type="GO" id="GO:0005524">
    <property type="term" value="F:ATP binding"/>
    <property type="evidence" value="ECO:0007669"/>
    <property type="project" value="InterPro"/>
</dbReference>
<dbReference type="InterPro" id="IPR030548">
    <property type="entry name" value="RAD51B"/>
</dbReference>
<feature type="region of interest" description="Disordered" evidence="1">
    <location>
        <begin position="416"/>
        <end position="514"/>
    </location>
</feature>
<feature type="compositionally biased region" description="Acidic residues" evidence="1">
    <location>
        <begin position="462"/>
        <end position="472"/>
    </location>
</feature>
<accession>A0A485KDZ0</accession>
<dbReference type="PROSITE" id="PS50162">
    <property type="entry name" value="RECA_2"/>
    <property type="match status" value="1"/>
</dbReference>
<feature type="compositionally biased region" description="Acidic residues" evidence="1">
    <location>
        <begin position="434"/>
        <end position="443"/>
    </location>
</feature>
<reference evidence="3" key="2">
    <citation type="submission" date="2019-06" db="EMBL/GenBank/DDBJ databases">
        <title>Genomics analysis of Aphanomyces spp. identifies a new class of oomycete effector associated with host adaptation.</title>
        <authorList>
            <person name="Gaulin E."/>
        </authorList>
    </citation>
    <scope>NUCLEOTIDE SEQUENCE</scope>
    <source>
        <strain evidence="3">CBS 578.67</strain>
    </source>
</reference>
<dbReference type="OrthoDB" id="5957327at2759"/>
<dbReference type="GO" id="GO:0033063">
    <property type="term" value="C:Rad51B-Rad51C-Rad51D-XRCC2 complex"/>
    <property type="evidence" value="ECO:0007669"/>
    <property type="project" value="InterPro"/>
</dbReference>